<proteinExistence type="predicted"/>
<evidence type="ECO:0000313" key="2">
    <source>
        <dbReference type="Proteomes" id="UP001054837"/>
    </source>
</evidence>
<keyword evidence="2" id="KW-1185">Reference proteome</keyword>
<evidence type="ECO:0000313" key="1">
    <source>
        <dbReference type="EMBL" id="GIY09575.1"/>
    </source>
</evidence>
<reference evidence="1 2" key="1">
    <citation type="submission" date="2021-06" db="EMBL/GenBank/DDBJ databases">
        <title>Caerostris darwini draft genome.</title>
        <authorList>
            <person name="Kono N."/>
            <person name="Arakawa K."/>
        </authorList>
    </citation>
    <scope>NUCLEOTIDE SEQUENCE [LARGE SCALE GENOMIC DNA]</scope>
</reference>
<name>A0AAV4QNG8_9ARAC</name>
<comment type="caution">
    <text evidence="1">The sequence shown here is derived from an EMBL/GenBank/DDBJ whole genome shotgun (WGS) entry which is preliminary data.</text>
</comment>
<dbReference type="Proteomes" id="UP001054837">
    <property type="component" value="Unassembled WGS sequence"/>
</dbReference>
<sequence>MFSYRQGNPVFMTFYVMPEKTAAVEGEGGGWGLTFLICFPVYPAEQTRAMNIVWKGVTGRTPLLISIVTKGRFIGSTSHTLRCSVWVGEVVIGCVRSHYGED</sequence>
<organism evidence="1 2">
    <name type="scientific">Caerostris darwini</name>
    <dbReference type="NCBI Taxonomy" id="1538125"/>
    <lineage>
        <taxon>Eukaryota</taxon>
        <taxon>Metazoa</taxon>
        <taxon>Ecdysozoa</taxon>
        <taxon>Arthropoda</taxon>
        <taxon>Chelicerata</taxon>
        <taxon>Arachnida</taxon>
        <taxon>Araneae</taxon>
        <taxon>Araneomorphae</taxon>
        <taxon>Entelegynae</taxon>
        <taxon>Araneoidea</taxon>
        <taxon>Araneidae</taxon>
        <taxon>Caerostris</taxon>
    </lineage>
</organism>
<protein>
    <submittedName>
        <fullName evidence="1">Uncharacterized protein</fullName>
    </submittedName>
</protein>
<accession>A0AAV4QNG8</accession>
<gene>
    <name evidence="1" type="ORF">CDAR_598201</name>
</gene>
<dbReference type="AlphaFoldDB" id="A0AAV4QNG8"/>
<dbReference type="EMBL" id="BPLQ01004659">
    <property type="protein sequence ID" value="GIY09575.1"/>
    <property type="molecule type" value="Genomic_DNA"/>
</dbReference>